<dbReference type="Pfam" id="PF02374">
    <property type="entry name" value="ArsA_ATPase"/>
    <property type="match status" value="2"/>
</dbReference>
<feature type="domain" description="AAA+ ATPase" evidence="3">
    <location>
        <begin position="28"/>
        <end position="250"/>
    </location>
</feature>
<dbReference type="InterPro" id="IPR027541">
    <property type="entry name" value="Ars_ATPase"/>
</dbReference>
<dbReference type="InterPro" id="IPR016300">
    <property type="entry name" value="ATPase_ArsA/GET3"/>
</dbReference>
<dbReference type="GO" id="GO:0016887">
    <property type="term" value="F:ATP hydrolysis activity"/>
    <property type="evidence" value="ECO:0007669"/>
    <property type="project" value="InterPro"/>
</dbReference>
<dbReference type="InterPro" id="IPR025723">
    <property type="entry name" value="ArsA/GET3_ATPase-like"/>
</dbReference>
<dbReference type="EMBL" id="CP163441">
    <property type="protein sequence ID" value="XDQ41933.1"/>
    <property type="molecule type" value="Genomic_DNA"/>
</dbReference>
<dbReference type="RefSeq" id="WP_369221493.1">
    <property type="nucleotide sequence ID" value="NZ_CP163441.1"/>
</dbReference>
<dbReference type="InterPro" id="IPR003593">
    <property type="entry name" value="AAA+_ATPase"/>
</dbReference>
<dbReference type="SMART" id="SM00382">
    <property type="entry name" value="AAA"/>
    <property type="match status" value="2"/>
</dbReference>
<dbReference type="PIRSF" id="PIRSF001327">
    <property type="entry name" value="Arsenical_pump-driving_ATPase"/>
    <property type="match status" value="1"/>
</dbReference>
<feature type="region of interest" description="Disordered" evidence="2">
    <location>
        <begin position="393"/>
        <end position="423"/>
    </location>
</feature>
<evidence type="ECO:0000256" key="1">
    <source>
        <dbReference type="ARBA" id="ARBA00011040"/>
    </source>
</evidence>
<comment type="similarity">
    <text evidence="1">Belongs to the arsA ATPase family.</text>
</comment>
<name>A0AB39QKU8_9ACTN</name>
<feature type="domain" description="AAA+ ATPase" evidence="3">
    <location>
        <begin position="358"/>
        <end position="543"/>
    </location>
</feature>
<dbReference type="NCBIfam" id="TIGR00345">
    <property type="entry name" value="GET3_arsA_TRC40"/>
    <property type="match status" value="1"/>
</dbReference>
<dbReference type="SUPFAM" id="SSF52540">
    <property type="entry name" value="P-loop containing nucleoside triphosphate hydrolases"/>
    <property type="match status" value="2"/>
</dbReference>
<dbReference type="PANTHER" id="PTHR10803">
    <property type="entry name" value="ARSENICAL PUMP-DRIVING ATPASE ARSENITE-TRANSLOCATING ATPASE"/>
    <property type="match status" value="1"/>
</dbReference>
<dbReference type="AlphaFoldDB" id="A0AB39QKU8"/>
<accession>A0AB39QKU8</accession>
<evidence type="ECO:0000259" key="3">
    <source>
        <dbReference type="SMART" id="SM00382"/>
    </source>
</evidence>
<protein>
    <submittedName>
        <fullName evidence="4">Arsenical pump-driving ATPase</fullName>
    </submittedName>
</protein>
<dbReference type="PANTHER" id="PTHR10803:SF3">
    <property type="entry name" value="ATPASE GET3"/>
    <property type="match status" value="1"/>
</dbReference>
<reference evidence="4" key="1">
    <citation type="submission" date="2024-07" db="EMBL/GenBank/DDBJ databases">
        <authorList>
            <person name="Yu S.T."/>
        </authorList>
    </citation>
    <scope>NUCLEOTIDE SEQUENCE</scope>
    <source>
        <strain evidence="4">R39</strain>
    </source>
</reference>
<dbReference type="NCBIfam" id="TIGR04291">
    <property type="entry name" value="arsen_driv_ArsA"/>
    <property type="match status" value="1"/>
</dbReference>
<organism evidence="4">
    <name type="scientific">Streptomyces sp. R39</name>
    <dbReference type="NCBI Taxonomy" id="3238631"/>
    <lineage>
        <taxon>Bacteria</taxon>
        <taxon>Bacillati</taxon>
        <taxon>Actinomycetota</taxon>
        <taxon>Actinomycetes</taxon>
        <taxon>Kitasatosporales</taxon>
        <taxon>Streptomycetaceae</taxon>
        <taxon>Streptomyces</taxon>
    </lineage>
</organism>
<sequence>MNTHAVGNGPETAVRTAALPALDWASWPTPFVFFTGKGGVGKTTVAGAAAVALADAGRRVLLVSTDPASNLGDLLGIAVGPEPGAVPGVPGLAVLNLDPEQAATAYRERVLGPYRGVVTAEELRGIEEQMAGECTVEVAAFDRFTQLIARPETLGLHDHVLFDTAPTGHTLRLLNLPSAWSEYIETSDAAGASCLGPRSGLASQREQYHQAVDELGDPARTMMVLVSRPESGALAEAARAGAELAAQGIRNQRLIVNGLFTRPLAGDTVAQALALRQQTALAALPRQLREVPAASVELSAADLTGVPALRALGAGLPSSAPADGGRATDRIAAAAQGAAEGMPLGTLEALVNELAAGEPGAVLVVGKGGVGKTTIAAAIATGLVRRGHEVHLSTTDPAGRPDELLGADEPAPHTGPGAGGRLTVGRIDPAAELARYTADRLQAAERLGPERRALLEEDLRSPCYAEVAVFRAFSGLLNQAARGRFVVIDTAPSGHTLRLLDLTGSYHRQVLAGADQVHGRITTPLMRLRDPARTRVLVVTLPELTPVSEAAALQEDLRRAGIEPYGWVVNASLTGSGTRDPLLRARAALEESQLRRVAGELASRAWLLPWQAQQPTGRRRLAALTGHTDATA</sequence>
<gene>
    <name evidence="4" type="primary">arsA</name>
    <name evidence="4" type="ORF">AB5J52_06465</name>
</gene>
<evidence type="ECO:0000256" key="2">
    <source>
        <dbReference type="SAM" id="MobiDB-lite"/>
    </source>
</evidence>
<proteinExistence type="inferred from homology"/>
<dbReference type="GO" id="GO:0015446">
    <property type="term" value="F:ATPase-coupled arsenite transmembrane transporter activity"/>
    <property type="evidence" value="ECO:0007669"/>
    <property type="project" value="InterPro"/>
</dbReference>
<dbReference type="GO" id="GO:0005524">
    <property type="term" value="F:ATP binding"/>
    <property type="evidence" value="ECO:0007669"/>
    <property type="project" value="InterPro"/>
</dbReference>
<dbReference type="Gene3D" id="3.40.50.300">
    <property type="entry name" value="P-loop containing nucleotide triphosphate hydrolases"/>
    <property type="match status" value="2"/>
</dbReference>
<dbReference type="InterPro" id="IPR027417">
    <property type="entry name" value="P-loop_NTPase"/>
</dbReference>
<evidence type="ECO:0000313" key="4">
    <source>
        <dbReference type="EMBL" id="XDQ41933.1"/>
    </source>
</evidence>
<dbReference type="CDD" id="cd02035">
    <property type="entry name" value="ArsA"/>
    <property type="match status" value="2"/>
</dbReference>